<reference evidence="7" key="1">
    <citation type="submission" date="2021-07" db="EMBL/GenBank/DDBJ databases">
        <title>Aureisphaera sp. CAU 1614 isolated from sea sediment.</title>
        <authorList>
            <person name="Kim W."/>
        </authorList>
    </citation>
    <scope>NUCLEOTIDE SEQUENCE</scope>
    <source>
        <strain evidence="7">CAU 1614</strain>
    </source>
</reference>
<feature type="domain" description="Radical SAM core" evidence="6">
    <location>
        <begin position="225"/>
        <end position="458"/>
    </location>
</feature>
<evidence type="ECO:0000313" key="8">
    <source>
        <dbReference type="Proteomes" id="UP001138686"/>
    </source>
</evidence>
<dbReference type="InterPro" id="IPR051198">
    <property type="entry name" value="BchE-like"/>
</dbReference>
<evidence type="ECO:0000313" key="7">
    <source>
        <dbReference type="EMBL" id="MBW2936495.1"/>
    </source>
</evidence>
<evidence type="ECO:0000256" key="3">
    <source>
        <dbReference type="ARBA" id="ARBA00022723"/>
    </source>
</evidence>
<dbReference type="GO" id="GO:0051536">
    <property type="term" value="F:iron-sulfur cluster binding"/>
    <property type="evidence" value="ECO:0007669"/>
    <property type="project" value="UniProtKB-KW"/>
</dbReference>
<keyword evidence="8" id="KW-1185">Reference proteome</keyword>
<evidence type="ECO:0000256" key="1">
    <source>
        <dbReference type="ARBA" id="ARBA00001966"/>
    </source>
</evidence>
<name>A0A9X1FLH5_9FLAO</name>
<keyword evidence="2" id="KW-0949">S-adenosyl-L-methionine</keyword>
<dbReference type="PROSITE" id="PS51918">
    <property type="entry name" value="RADICAL_SAM"/>
    <property type="match status" value="1"/>
</dbReference>
<keyword evidence="5" id="KW-0411">Iron-sulfur</keyword>
<dbReference type="CDD" id="cd01335">
    <property type="entry name" value="Radical_SAM"/>
    <property type="match status" value="1"/>
</dbReference>
<dbReference type="Proteomes" id="UP001138686">
    <property type="component" value="Unassembled WGS sequence"/>
</dbReference>
<protein>
    <submittedName>
        <fullName evidence="7">Radical SAM protein</fullName>
    </submittedName>
</protein>
<sequence length="484" mass="55511">MDKTQPTNINVTLVDLNNFAHYPTLSMGLLARYIRDFGFNLKVISPLSNGIKSRKREKVETIIDYYKTRLIFSQLKSIRRLITIAESIPLIKERFLNKGKLYKAVISAIKPDTDLVLISTYNENYSICKKISEYLHKKGIPVIIGGPAFNDLKQVDQFLDITGVSYVIGSEIDNYLGQMLFDFFQEKDITSYPGVYTKGVKKTPNSYIFKELDQLPVPDFTDFAWDKYPNKIIPYMTGRGCSWGKCNFCSDVVLVNGRSYRSQTKEKILSDLKALSKQIDTHIIAFTDLKLNSNIQVWNALIDGLPKIIENPIWFCSVHVDDRNKNGLDFETLKKAKEAGLTRMSFGLETASQRLLDDMKKGTTVAKLDAFVNAAYKAGISLRATMFIGYRGETAQDLKETYEFLLKNQHCFERIKACRFQMYDMTPILDELTPQEREQMFARQINHLYATKDYIKYKKGILKVVNKINSKRLNEAARAFDGVM</sequence>
<evidence type="ECO:0000259" key="6">
    <source>
        <dbReference type="PROSITE" id="PS51918"/>
    </source>
</evidence>
<comment type="cofactor">
    <cofactor evidence="1">
        <name>[4Fe-4S] cluster</name>
        <dbReference type="ChEBI" id="CHEBI:49883"/>
    </cofactor>
</comment>
<dbReference type="GO" id="GO:0046872">
    <property type="term" value="F:metal ion binding"/>
    <property type="evidence" value="ECO:0007669"/>
    <property type="project" value="UniProtKB-KW"/>
</dbReference>
<dbReference type="InterPro" id="IPR007197">
    <property type="entry name" value="rSAM"/>
</dbReference>
<dbReference type="SFLD" id="SFLDG01082">
    <property type="entry name" value="B12-binding_domain_containing"/>
    <property type="match status" value="1"/>
</dbReference>
<evidence type="ECO:0000256" key="2">
    <source>
        <dbReference type="ARBA" id="ARBA00022691"/>
    </source>
</evidence>
<dbReference type="SMART" id="SM00729">
    <property type="entry name" value="Elp3"/>
    <property type="match status" value="1"/>
</dbReference>
<evidence type="ECO:0000256" key="4">
    <source>
        <dbReference type="ARBA" id="ARBA00023004"/>
    </source>
</evidence>
<organism evidence="7 8">
    <name type="scientific">Halomarinibacterium sedimenti</name>
    <dbReference type="NCBI Taxonomy" id="2857106"/>
    <lineage>
        <taxon>Bacteria</taxon>
        <taxon>Pseudomonadati</taxon>
        <taxon>Bacteroidota</taxon>
        <taxon>Flavobacteriia</taxon>
        <taxon>Flavobacteriales</taxon>
        <taxon>Flavobacteriaceae</taxon>
        <taxon>Halomarinibacterium</taxon>
    </lineage>
</organism>
<gene>
    <name evidence="7" type="ORF">KXJ69_00160</name>
</gene>
<dbReference type="Pfam" id="PF04055">
    <property type="entry name" value="Radical_SAM"/>
    <property type="match status" value="1"/>
</dbReference>
<dbReference type="EMBL" id="JAHWDP010000001">
    <property type="protein sequence ID" value="MBW2936495.1"/>
    <property type="molecule type" value="Genomic_DNA"/>
</dbReference>
<dbReference type="SFLD" id="SFLDS00029">
    <property type="entry name" value="Radical_SAM"/>
    <property type="match status" value="1"/>
</dbReference>
<keyword evidence="3" id="KW-0479">Metal-binding</keyword>
<dbReference type="InterPro" id="IPR006638">
    <property type="entry name" value="Elp3/MiaA/NifB-like_rSAM"/>
</dbReference>
<dbReference type="AlphaFoldDB" id="A0A9X1FLH5"/>
<dbReference type="RefSeq" id="WP_219050261.1">
    <property type="nucleotide sequence ID" value="NZ_JAHWDP010000001.1"/>
</dbReference>
<evidence type="ECO:0000256" key="5">
    <source>
        <dbReference type="ARBA" id="ARBA00023014"/>
    </source>
</evidence>
<accession>A0A9X1FLH5</accession>
<comment type="caution">
    <text evidence="7">The sequence shown here is derived from an EMBL/GenBank/DDBJ whole genome shotgun (WGS) entry which is preliminary data.</text>
</comment>
<dbReference type="GO" id="GO:0003824">
    <property type="term" value="F:catalytic activity"/>
    <property type="evidence" value="ECO:0007669"/>
    <property type="project" value="InterPro"/>
</dbReference>
<keyword evidence="4" id="KW-0408">Iron</keyword>
<proteinExistence type="predicted"/>
<dbReference type="PANTHER" id="PTHR43409">
    <property type="entry name" value="ANAEROBIC MAGNESIUM-PROTOPORPHYRIN IX MONOMETHYL ESTER CYCLASE-RELATED"/>
    <property type="match status" value="1"/>
</dbReference>